<accession>A0ABT1TVV6</accession>
<dbReference type="Proteomes" id="UP001524570">
    <property type="component" value="Unassembled WGS sequence"/>
</dbReference>
<dbReference type="Pfam" id="PF07042">
    <property type="entry name" value="TrfA"/>
    <property type="match status" value="1"/>
</dbReference>
<organism evidence="1 2">
    <name type="scientific">Methylomonas rosea</name>
    <dbReference type="NCBI Taxonomy" id="2952227"/>
    <lineage>
        <taxon>Bacteria</taxon>
        <taxon>Pseudomonadati</taxon>
        <taxon>Pseudomonadota</taxon>
        <taxon>Gammaproteobacteria</taxon>
        <taxon>Methylococcales</taxon>
        <taxon>Methylococcaceae</taxon>
        <taxon>Methylomonas</taxon>
    </lineage>
</organism>
<name>A0ABT1TVV6_9GAMM</name>
<keyword evidence="2" id="KW-1185">Reference proteome</keyword>
<protein>
    <submittedName>
        <fullName evidence="1">Plasmid replication initiator TrfA</fullName>
    </submittedName>
</protein>
<comment type="caution">
    <text evidence="1">The sequence shown here is derived from an EMBL/GenBank/DDBJ whole genome shotgun (WGS) entry which is preliminary data.</text>
</comment>
<dbReference type="EMBL" id="JANIBL010000042">
    <property type="protein sequence ID" value="MCQ8118516.1"/>
    <property type="molecule type" value="Genomic_DNA"/>
</dbReference>
<evidence type="ECO:0000313" key="1">
    <source>
        <dbReference type="EMBL" id="MCQ8118516.1"/>
    </source>
</evidence>
<gene>
    <name evidence="1" type="primary">trfA</name>
    <name evidence="1" type="ORF">NP589_13850</name>
</gene>
<dbReference type="RefSeq" id="WP_256607524.1">
    <property type="nucleotide sequence ID" value="NZ_JANIBL010000042.1"/>
</dbReference>
<sequence length="303" mass="34349">MTELDKFNGEWAAMMAEKARLRRSRDQQQASPAKNLTCIQLTLWPEAVRGIPNAALRSALFGAVRMGARPYLERQKIHSQEGIAIHYTGARLDQADLDVWSTVLHIARVQSLGTECRVTAYQLLKSLGKTDSGKNRDTLSRRLSRLNATGLDVKIGHHSYEGSLIAEVYRDEVTLEYFITLSPKLVALFGADQFTQVEWAIRHALDGKPLSQWLHGFYSSHAKPYPMSVQRIYELCGSQAALISDFKKDLKRSLDHVVEACSANGQRFRYEFKNNLVFVKHSGSPSQQRHIAKRVRALKQQKR</sequence>
<evidence type="ECO:0000313" key="2">
    <source>
        <dbReference type="Proteomes" id="UP001524570"/>
    </source>
</evidence>
<proteinExistence type="predicted"/>
<reference evidence="1 2" key="1">
    <citation type="submission" date="2022-07" db="EMBL/GenBank/DDBJ databases">
        <title>Methylomonas rivi sp. nov., Methylomonas rosea sp. nov., Methylomonas aureus sp. nov. and Methylomonas subterranea sp. nov., four novel methanotrophs isolated from a freshwater creek and the deep terrestrial subsurface.</title>
        <authorList>
            <person name="Abin C."/>
            <person name="Sankaranarayanan K."/>
            <person name="Garner C."/>
            <person name="Sindelar R."/>
            <person name="Kotary K."/>
            <person name="Garner R."/>
            <person name="Barclay S."/>
            <person name="Lawson P."/>
            <person name="Krumholz L."/>
        </authorList>
    </citation>
    <scope>NUCLEOTIDE SEQUENCE [LARGE SCALE GENOMIC DNA]</scope>
    <source>
        <strain evidence="1 2">WSC-7</strain>
    </source>
</reference>
<dbReference type="InterPro" id="IPR010751">
    <property type="entry name" value="TrfA"/>
</dbReference>